<dbReference type="Gramene" id="Solyc08g016400.1.1">
    <property type="protein sequence ID" value="Solyc08g016400.1.1.1"/>
    <property type="gene ID" value="Solyc08g016400.1"/>
</dbReference>
<dbReference type="PaxDb" id="4081-Solyc08g016400.1.1"/>
<reference evidence="1" key="1">
    <citation type="journal article" date="2012" name="Nature">
        <title>The tomato genome sequence provides insights into fleshy fruit evolution.</title>
        <authorList>
            <consortium name="Tomato Genome Consortium"/>
        </authorList>
    </citation>
    <scope>NUCLEOTIDE SEQUENCE [LARGE SCALE GENOMIC DNA]</scope>
    <source>
        <strain evidence="1">cv. Heinz 1706</strain>
    </source>
</reference>
<dbReference type="InParanoid" id="A0A3Q7HJI1"/>
<dbReference type="AlphaFoldDB" id="A0A3Q7HJI1"/>
<accession>A0A3Q7HJI1</accession>
<sequence length="60" mass="6799">MKIQAASKRHQYNSDEIDGSGRKQYVVFPLSSSLRPSPIVLFQQYDSSNQTCVSIHLARD</sequence>
<keyword evidence="2" id="KW-1185">Reference proteome</keyword>
<dbReference type="Proteomes" id="UP000004994">
    <property type="component" value="Chromosome 8"/>
</dbReference>
<reference evidence="1" key="2">
    <citation type="submission" date="2019-01" db="UniProtKB">
        <authorList>
            <consortium name="EnsemblPlants"/>
        </authorList>
    </citation>
    <scope>IDENTIFICATION</scope>
    <source>
        <strain evidence="1">cv. Heinz 1706</strain>
    </source>
</reference>
<name>A0A3Q7HJI1_SOLLC</name>
<evidence type="ECO:0000313" key="1">
    <source>
        <dbReference type="EnsemblPlants" id="Solyc08g016400.1.1.1"/>
    </source>
</evidence>
<evidence type="ECO:0000313" key="2">
    <source>
        <dbReference type="Proteomes" id="UP000004994"/>
    </source>
</evidence>
<dbReference type="EnsemblPlants" id="Solyc08g016400.1.1">
    <property type="protein sequence ID" value="Solyc08g016400.1.1.1"/>
    <property type="gene ID" value="Solyc08g016400.1"/>
</dbReference>
<protein>
    <submittedName>
        <fullName evidence="1">Uncharacterized protein</fullName>
    </submittedName>
</protein>
<proteinExistence type="predicted"/>
<organism evidence="1">
    <name type="scientific">Solanum lycopersicum</name>
    <name type="common">Tomato</name>
    <name type="synonym">Lycopersicon esculentum</name>
    <dbReference type="NCBI Taxonomy" id="4081"/>
    <lineage>
        <taxon>Eukaryota</taxon>
        <taxon>Viridiplantae</taxon>
        <taxon>Streptophyta</taxon>
        <taxon>Embryophyta</taxon>
        <taxon>Tracheophyta</taxon>
        <taxon>Spermatophyta</taxon>
        <taxon>Magnoliopsida</taxon>
        <taxon>eudicotyledons</taxon>
        <taxon>Gunneridae</taxon>
        <taxon>Pentapetalae</taxon>
        <taxon>asterids</taxon>
        <taxon>lamiids</taxon>
        <taxon>Solanales</taxon>
        <taxon>Solanaceae</taxon>
        <taxon>Solanoideae</taxon>
        <taxon>Solaneae</taxon>
        <taxon>Solanum</taxon>
        <taxon>Solanum subgen. Lycopersicon</taxon>
    </lineage>
</organism>